<evidence type="ECO:0000259" key="1">
    <source>
        <dbReference type="Pfam" id="PF02754"/>
    </source>
</evidence>
<dbReference type="Proteomes" id="UP001216907">
    <property type="component" value="Unassembled WGS sequence"/>
</dbReference>
<reference evidence="2 3" key="1">
    <citation type="submission" date="2023-03" db="EMBL/GenBank/DDBJ databases">
        <title>Paludisphaera mucosa sp. nov. a novel planctomycete from northern fen.</title>
        <authorList>
            <person name="Ivanova A."/>
        </authorList>
    </citation>
    <scope>NUCLEOTIDE SEQUENCE [LARGE SCALE GENOMIC DNA]</scope>
    <source>
        <strain evidence="2 3">Pla2</strain>
    </source>
</reference>
<comment type="caution">
    <text evidence="2">The sequence shown here is derived from an EMBL/GenBank/DDBJ whole genome shotgun (WGS) entry which is preliminary data.</text>
</comment>
<feature type="domain" description="Cysteine-rich" evidence="1">
    <location>
        <begin position="3"/>
        <end position="83"/>
    </location>
</feature>
<name>A0ABT6F6A9_9BACT</name>
<accession>A0ABT6F6A9</accession>
<dbReference type="Pfam" id="PF02754">
    <property type="entry name" value="CCG"/>
    <property type="match status" value="2"/>
</dbReference>
<evidence type="ECO:0000313" key="3">
    <source>
        <dbReference type="Proteomes" id="UP001216907"/>
    </source>
</evidence>
<dbReference type="PANTHER" id="PTHR30296:SF0">
    <property type="entry name" value="LACTATE UTILIZATION PROTEIN A"/>
    <property type="match status" value="1"/>
</dbReference>
<dbReference type="InterPro" id="IPR004017">
    <property type="entry name" value="Cys_rich_dom"/>
</dbReference>
<organism evidence="2 3">
    <name type="scientific">Paludisphaera mucosa</name>
    <dbReference type="NCBI Taxonomy" id="3030827"/>
    <lineage>
        <taxon>Bacteria</taxon>
        <taxon>Pseudomonadati</taxon>
        <taxon>Planctomycetota</taxon>
        <taxon>Planctomycetia</taxon>
        <taxon>Isosphaerales</taxon>
        <taxon>Isosphaeraceae</taxon>
        <taxon>Paludisphaera</taxon>
    </lineage>
</organism>
<dbReference type="PANTHER" id="PTHR30296">
    <property type="entry name" value="UNCHARACTERIZED PROTEIN YKGE"/>
    <property type="match status" value="1"/>
</dbReference>
<sequence>MHVSLFITCFNDTLFPGTGKAMVALLERLGHTVAFPMGQTCCGQMHYNSGYQREALPMVRHFVEVFRDAEVVVSPSASCVSMVQEVYARVAEEFGDETLRREVAALAPRVFELSMFLVNELGVEDVGAYFPHRVTFHTTCHSMRMLHIGDAPQRLLRKVRGIDLVELPKADECCGFGGTFAVKNADTSIAMLSDKIRCVLDTRAEYCASADNSCLMHIGGGLHRQRTGVNPIHLAEILACTEEGMPAVGVAAATAAAERNS</sequence>
<feature type="domain" description="Cysteine-rich" evidence="1">
    <location>
        <begin position="134"/>
        <end position="218"/>
    </location>
</feature>
<dbReference type="EMBL" id="JARRAG010000001">
    <property type="protein sequence ID" value="MDG3002953.1"/>
    <property type="molecule type" value="Genomic_DNA"/>
</dbReference>
<gene>
    <name evidence="2" type="ORF">PZE19_04180</name>
</gene>
<dbReference type="RefSeq" id="WP_277859312.1">
    <property type="nucleotide sequence ID" value="NZ_JARRAG010000001.1"/>
</dbReference>
<protein>
    <submittedName>
        <fullName evidence="2">(Fe-S)-binding protein</fullName>
    </submittedName>
</protein>
<evidence type="ECO:0000313" key="2">
    <source>
        <dbReference type="EMBL" id="MDG3002953.1"/>
    </source>
</evidence>
<proteinExistence type="predicted"/>
<keyword evidence="3" id="KW-1185">Reference proteome</keyword>